<feature type="transmembrane region" description="Helical" evidence="1">
    <location>
        <begin position="152"/>
        <end position="173"/>
    </location>
</feature>
<keyword evidence="3" id="KW-1185">Reference proteome</keyword>
<protein>
    <submittedName>
        <fullName evidence="2">Uncharacterized protein</fullName>
    </submittedName>
</protein>
<keyword evidence="1" id="KW-0812">Transmembrane</keyword>
<evidence type="ECO:0000313" key="2">
    <source>
        <dbReference type="EMBL" id="SDC53751.1"/>
    </source>
</evidence>
<feature type="transmembrane region" description="Helical" evidence="1">
    <location>
        <begin position="120"/>
        <end position="140"/>
    </location>
</feature>
<dbReference type="STRING" id="686796.SAMN04488104_1001140"/>
<feature type="transmembrane region" description="Helical" evidence="1">
    <location>
        <begin position="185"/>
        <end position="209"/>
    </location>
</feature>
<keyword evidence="1" id="KW-0472">Membrane</keyword>
<reference evidence="3" key="1">
    <citation type="submission" date="2016-10" db="EMBL/GenBank/DDBJ databases">
        <authorList>
            <person name="Varghese N."/>
            <person name="Submissions S."/>
        </authorList>
    </citation>
    <scope>NUCLEOTIDE SEQUENCE [LARGE SCALE GENOMIC DNA]</scope>
    <source>
        <strain evidence="3">DSM 23095</strain>
    </source>
</reference>
<name>A0A1G6ME71_9BACT</name>
<evidence type="ECO:0000256" key="1">
    <source>
        <dbReference type="SAM" id="Phobius"/>
    </source>
</evidence>
<gene>
    <name evidence="2" type="ORF">SAMN04488104_1001140</name>
</gene>
<evidence type="ECO:0000313" key="3">
    <source>
        <dbReference type="Proteomes" id="UP000199060"/>
    </source>
</evidence>
<accession>A0A1G6ME71</accession>
<sequence length="232" mass="26863">MKLSKDQIATLKKLISFKGYPEIDVQYEILDHVACKVEELLEENPSLNLEDAFRKVHASFGIFGFSGLEESYKKAIEKRMWTNYRQEIKNLLTSYRLLFPILLGLLIYQTSILFEDPEAWVLLLAGFVMTGSAIFIITYWKKYQYLKNYASFMGSTQIFQALNMGILASLYSYQFVYKSSEEGSFLFFSIFKIMIIVVLVGFAISSFILPRLLRQSISETEKLKKLYESVEG</sequence>
<dbReference type="RefSeq" id="WP_087937601.1">
    <property type="nucleotide sequence ID" value="NZ_FNAC01000001.1"/>
</dbReference>
<dbReference type="AlphaFoldDB" id="A0A1G6ME71"/>
<organism evidence="2 3">
    <name type="scientific">Algoriphagus faecimaris</name>
    <dbReference type="NCBI Taxonomy" id="686796"/>
    <lineage>
        <taxon>Bacteria</taxon>
        <taxon>Pseudomonadati</taxon>
        <taxon>Bacteroidota</taxon>
        <taxon>Cytophagia</taxon>
        <taxon>Cytophagales</taxon>
        <taxon>Cyclobacteriaceae</taxon>
        <taxon>Algoriphagus</taxon>
    </lineage>
</organism>
<dbReference type="Proteomes" id="UP000199060">
    <property type="component" value="Unassembled WGS sequence"/>
</dbReference>
<dbReference type="OrthoDB" id="662673at2"/>
<dbReference type="EMBL" id="FNAC01000001">
    <property type="protein sequence ID" value="SDC53751.1"/>
    <property type="molecule type" value="Genomic_DNA"/>
</dbReference>
<feature type="transmembrane region" description="Helical" evidence="1">
    <location>
        <begin position="95"/>
        <end position="114"/>
    </location>
</feature>
<keyword evidence="1" id="KW-1133">Transmembrane helix</keyword>
<proteinExistence type="predicted"/>